<protein>
    <recommendedName>
        <fullName evidence="3">Methyltransferase domain-containing protein</fullName>
    </recommendedName>
</protein>
<keyword evidence="2" id="KW-0808">Transferase</keyword>
<organism evidence="4">
    <name type="scientific">uncultured Arthrobacter sp</name>
    <dbReference type="NCBI Taxonomy" id="114050"/>
    <lineage>
        <taxon>Bacteria</taxon>
        <taxon>Bacillati</taxon>
        <taxon>Actinomycetota</taxon>
        <taxon>Actinomycetes</taxon>
        <taxon>Micrococcales</taxon>
        <taxon>Micrococcaceae</taxon>
        <taxon>Arthrobacter</taxon>
        <taxon>environmental samples</taxon>
    </lineage>
</organism>
<evidence type="ECO:0000259" key="3">
    <source>
        <dbReference type="Pfam" id="PF13649"/>
    </source>
</evidence>
<sequence>MAPVTKGDSAAVRLLNRARLVPRIAWLAARAPRDPHRAWEGYWKDIRTTGAGGQVLWDSASDAEREQYAEALRAHLDTSLPVIDVGCGNGSFTRWLAGIFPEALGIDVSPSAIARAETEAAGLANVSFAVVDATEPGAVVSPYPGACNVFVRGVLHVLPPRPQAVMAVNLRTAVRGGRVFLTETNFPGSSLEYVERLGAAPGYIPAGLKRAIAGLPRPGHFGATERGAAFPEDQWQLLADGPAVIHTVPAETTESTPVPGYFAVLQPRKGA</sequence>
<dbReference type="PANTHER" id="PTHR43861">
    <property type="entry name" value="TRANS-ACONITATE 2-METHYLTRANSFERASE-RELATED"/>
    <property type="match status" value="1"/>
</dbReference>
<evidence type="ECO:0000256" key="1">
    <source>
        <dbReference type="ARBA" id="ARBA00022603"/>
    </source>
</evidence>
<reference evidence="4" key="1">
    <citation type="submission" date="2020-02" db="EMBL/GenBank/DDBJ databases">
        <authorList>
            <person name="Meier V. D."/>
        </authorList>
    </citation>
    <scope>NUCLEOTIDE SEQUENCE</scope>
    <source>
        <strain evidence="4">AVDCRST_MAG83</strain>
    </source>
</reference>
<evidence type="ECO:0000313" key="4">
    <source>
        <dbReference type="EMBL" id="CAA9261693.1"/>
    </source>
</evidence>
<feature type="domain" description="Methyltransferase" evidence="3">
    <location>
        <begin position="82"/>
        <end position="166"/>
    </location>
</feature>
<gene>
    <name evidence="4" type="ORF">AVDCRST_MAG83-2769</name>
</gene>
<dbReference type="Pfam" id="PF13649">
    <property type="entry name" value="Methyltransf_25"/>
    <property type="match status" value="1"/>
</dbReference>
<proteinExistence type="predicted"/>
<keyword evidence="1" id="KW-0489">Methyltransferase</keyword>
<dbReference type="Gene3D" id="3.40.50.150">
    <property type="entry name" value="Vaccinia Virus protein VP39"/>
    <property type="match status" value="1"/>
</dbReference>
<dbReference type="EMBL" id="CADCTE010000151">
    <property type="protein sequence ID" value="CAA9261693.1"/>
    <property type="molecule type" value="Genomic_DNA"/>
</dbReference>
<dbReference type="CDD" id="cd02440">
    <property type="entry name" value="AdoMet_MTases"/>
    <property type="match status" value="1"/>
</dbReference>
<accession>A0A6J4IVT7</accession>
<dbReference type="InterPro" id="IPR041698">
    <property type="entry name" value="Methyltransf_25"/>
</dbReference>
<dbReference type="InterPro" id="IPR029063">
    <property type="entry name" value="SAM-dependent_MTases_sf"/>
</dbReference>
<dbReference type="AlphaFoldDB" id="A0A6J4IVT7"/>
<dbReference type="SUPFAM" id="SSF53335">
    <property type="entry name" value="S-adenosyl-L-methionine-dependent methyltransferases"/>
    <property type="match status" value="1"/>
</dbReference>
<name>A0A6J4IVT7_9MICC</name>
<evidence type="ECO:0000256" key="2">
    <source>
        <dbReference type="ARBA" id="ARBA00022679"/>
    </source>
</evidence>
<dbReference type="PANTHER" id="PTHR43861:SF1">
    <property type="entry name" value="TRANS-ACONITATE 2-METHYLTRANSFERASE"/>
    <property type="match status" value="1"/>
</dbReference>